<dbReference type="SUPFAM" id="SSF158622">
    <property type="entry name" value="YheA/YmcA-like"/>
    <property type="match status" value="1"/>
</dbReference>
<evidence type="ECO:0000313" key="3">
    <source>
        <dbReference type="Proteomes" id="UP001168694"/>
    </source>
</evidence>
<name>A0ABT8ECY2_9BACL</name>
<dbReference type="Pfam" id="PF06133">
    <property type="entry name" value="Com_YlbF"/>
    <property type="match status" value="1"/>
</dbReference>
<dbReference type="EMBL" id="JAUHLN010000006">
    <property type="protein sequence ID" value="MDN4075760.1"/>
    <property type="molecule type" value="Genomic_DNA"/>
</dbReference>
<protein>
    <recommendedName>
        <fullName evidence="1">UPF0342 protein QYF49_22620</fullName>
    </recommendedName>
</protein>
<reference evidence="2" key="1">
    <citation type="submission" date="2023-06" db="EMBL/GenBank/DDBJ databases">
        <title>Draft Genome Sequences of Representative Paenibacillus Polymyxa, Bacillus cereus, Fictibacillus sp., and Brevibacillus agri Strains Isolated from Amazonian Dark Earth.</title>
        <authorList>
            <person name="Pellegrinetti T.A."/>
            <person name="Cunha I.C.M."/>
            <person name="Chaves M.G."/>
            <person name="Freitas A.S."/>
            <person name="Silva A.V.R."/>
            <person name="Tsai S.M."/>
            <person name="Mendes L.W."/>
        </authorList>
    </citation>
    <scope>NUCLEOTIDE SEQUENCE</scope>
    <source>
        <strain evidence="2">CENA-BCM004</strain>
    </source>
</reference>
<accession>A0ABT8ECY2</accession>
<keyword evidence="3" id="KW-1185">Reference proteome</keyword>
<sequence>MMSNIYDLAYSLEKALRDSEDFQTLKKCYAEVNADAEAQKMFEEFRNLQMGLQQKQMTGEQVTQEEVEKAQSMFQAVQQNEIISKLMATEQRMSLIISDLNKIITKPLEEIYGPMADNEQQ</sequence>
<organism evidence="2 3">
    <name type="scientific">Fictibacillus terranigra</name>
    <dbReference type="NCBI Taxonomy" id="3058424"/>
    <lineage>
        <taxon>Bacteria</taxon>
        <taxon>Bacillati</taxon>
        <taxon>Bacillota</taxon>
        <taxon>Bacilli</taxon>
        <taxon>Bacillales</taxon>
        <taxon>Fictibacillaceae</taxon>
        <taxon>Fictibacillus</taxon>
    </lineage>
</organism>
<dbReference type="Proteomes" id="UP001168694">
    <property type="component" value="Unassembled WGS sequence"/>
</dbReference>
<comment type="caution">
    <text evidence="2">The sequence shown here is derived from an EMBL/GenBank/DDBJ whole genome shotgun (WGS) entry which is preliminary data.</text>
</comment>
<evidence type="ECO:0000313" key="2">
    <source>
        <dbReference type="EMBL" id="MDN4075760.1"/>
    </source>
</evidence>
<dbReference type="Gene3D" id="1.20.1500.10">
    <property type="entry name" value="YheA/YmcA-like"/>
    <property type="match status" value="1"/>
</dbReference>
<comment type="similarity">
    <text evidence="1">Belongs to the UPF0342 family.</text>
</comment>
<dbReference type="InterPro" id="IPR023378">
    <property type="entry name" value="YheA/YmcA-like_dom_sf"/>
</dbReference>
<gene>
    <name evidence="2" type="ORF">QYF49_22620</name>
</gene>
<evidence type="ECO:0000256" key="1">
    <source>
        <dbReference type="HAMAP-Rule" id="MF_01526"/>
    </source>
</evidence>
<dbReference type="InterPro" id="IPR010368">
    <property type="entry name" value="Com_YlbF"/>
</dbReference>
<proteinExistence type="inferred from homology"/>
<dbReference type="HAMAP" id="MF_01526">
    <property type="entry name" value="UPF0342"/>
    <property type="match status" value="1"/>
</dbReference>